<dbReference type="EMBL" id="CADCUX010000556">
    <property type="protein sequence ID" value="CAA9430497.1"/>
    <property type="molecule type" value="Genomic_DNA"/>
</dbReference>
<name>A0A6J4Q1P9_9BURK</name>
<sequence>MHRRSWLKLGVGAGALLALGGGAVALIEPGLRNGKLAGAGRLVFSRIGPAFLDGSLPIERMQRAAAVQAFLHRTDDLIAALPAHAQQELSQLLALLATTPGRRVLAGVAPEWEEASIPDVQAGLQSMRTSALALRQQAYHALHDISGGAYFSDSSTWKMLGYPGPVEV</sequence>
<evidence type="ECO:0000313" key="1">
    <source>
        <dbReference type="EMBL" id="CAA9430497.1"/>
    </source>
</evidence>
<proteinExistence type="predicted"/>
<gene>
    <name evidence="1" type="ORF">AVDCRST_MAG51-2591</name>
</gene>
<organism evidence="1">
    <name type="scientific">uncultured Ramlibacter sp</name>
    <dbReference type="NCBI Taxonomy" id="260755"/>
    <lineage>
        <taxon>Bacteria</taxon>
        <taxon>Pseudomonadati</taxon>
        <taxon>Pseudomonadota</taxon>
        <taxon>Betaproteobacteria</taxon>
        <taxon>Burkholderiales</taxon>
        <taxon>Comamonadaceae</taxon>
        <taxon>Ramlibacter</taxon>
        <taxon>environmental samples</taxon>
    </lineage>
</organism>
<dbReference type="AlphaFoldDB" id="A0A6J4Q1P9"/>
<protein>
    <submittedName>
        <fullName evidence="1">Uncharacterized protein</fullName>
    </submittedName>
</protein>
<accession>A0A6J4Q1P9</accession>
<reference evidence="1" key="1">
    <citation type="submission" date="2020-02" db="EMBL/GenBank/DDBJ databases">
        <authorList>
            <person name="Meier V. D."/>
        </authorList>
    </citation>
    <scope>NUCLEOTIDE SEQUENCE</scope>
    <source>
        <strain evidence="1">AVDCRST_MAG51</strain>
    </source>
</reference>